<dbReference type="AlphaFoldDB" id="A0AA49KFM9"/>
<name>A0AA49KFM9_HALDH</name>
<evidence type="ECO:0000259" key="10">
    <source>
        <dbReference type="PROSITE" id="PS51144"/>
    </source>
</evidence>
<evidence type="ECO:0000256" key="5">
    <source>
        <dbReference type="ARBA" id="ARBA00022833"/>
    </source>
</evidence>
<keyword evidence="5 9" id="KW-0862">Zinc</keyword>
<dbReference type="FunFam" id="3.10.200.10:FF:000003">
    <property type="entry name" value="Carbonic anhydrase 12"/>
    <property type="match status" value="1"/>
</dbReference>
<comment type="similarity">
    <text evidence="2 9">Belongs to the alpha-carbonic anhydrase family.</text>
</comment>
<reference evidence="11" key="1">
    <citation type="submission" date="2023-07" db="EMBL/GenBank/DDBJ databases">
        <authorList>
            <person name="Hossen S."/>
            <person name="Hanif M.A."/>
            <person name="Sukhan Z.P."/>
            <person name="Kho K.H."/>
        </authorList>
    </citation>
    <scope>NUCLEOTIDE SEQUENCE</scope>
    <source>
        <tissue evidence="11">Mantle</tissue>
    </source>
</reference>
<evidence type="ECO:0000256" key="4">
    <source>
        <dbReference type="ARBA" id="ARBA00022723"/>
    </source>
</evidence>
<dbReference type="CDD" id="cd00326">
    <property type="entry name" value="alpha_CA"/>
    <property type="match status" value="1"/>
</dbReference>
<organism evidence="11">
    <name type="scientific">Haliotis discus hannai</name>
    <name type="common">Japanese abalone</name>
    <dbReference type="NCBI Taxonomy" id="42344"/>
    <lineage>
        <taxon>Eukaryota</taxon>
        <taxon>Metazoa</taxon>
        <taxon>Spiralia</taxon>
        <taxon>Lophotrochozoa</taxon>
        <taxon>Mollusca</taxon>
        <taxon>Gastropoda</taxon>
        <taxon>Vetigastropoda</taxon>
        <taxon>Lepetellida</taxon>
        <taxon>Haliotoidea</taxon>
        <taxon>Haliotidae</taxon>
        <taxon>Haliotis</taxon>
    </lineage>
</organism>
<dbReference type="PROSITE" id="PS51144">
    <property type="entry name" value="ALPHA_CA_2"/>
    <property type="match status" value="1"/>
</dbReference>
<dbReference type="SUPFAM" id="SSF51069">
    <property type="entry name" value="Carbonic anhydrase"/>
    <property type="match status" value="1"/>
</dbReference>
<dbReference type="GO" id="GO:0008270">
    <property type="term" value="F:zinc ion binding"/>
    <property type="evidence" value="ECO:0007669"/>
    <property type="project" value="UniProtKB-UniRule"/>
</dbReference>
<dbReference type="EMBL" id="OR242439">
    <property type="protein sequence ID" value="WLG17491.1"/>
    <property type="molecule type" value="mRNA"/>
</dbReference>
<dbReference type="GO" id="GO:0004089">
    <property type="term" value="F:carbonate dehydratase activity"/>
    <property type="evidence" value="ECO:0007669"/>
    <property type="project" value="UniProtKB-UniRule"/>
</dbReference>
<sequence length="312" mass="33458">MDFLKVLAVSVVALVQMFPSAIGSSSWGYFGDDGPSHWTDVSATCGMSSQSPINIVPTDATLSTLAPFSLDKFDTTTALTLDLVNNGHTAQLNIAGASVKVSGGGLTGDYNTAQLHFHWGKTDAVGSEHTVGGKRFPMEMHIVNYKSTYSGISDAAGHTDGLAVLGFFFEIGDTSHPGIQKIVDALPSVTAKDATTSVTAFMLNELLPSSFDEFYRYSGSLTTPDCNEVVTWSVFPQTIKITAAQMAVFRTLQAGEQNDDGNNNMYNNYRPVQPLGSRKLYANFNPNAGARPSVHLSLALFALLSCLLSRMF</sequence>
<protein>
    <recommendedName>
        <fullName evidence="3 9">Carbonic anhydrase</fullName>
        <ecNumber evidence="3 9">4.2.1.1</ecNumber>
    </recommendedName>
</protein>
<evidence type="ECO:0000256" key="6">
    <source>
        <dbReference type="ARBA" id="ARBA00023180"/>
    </source>
</evidence>
<dbReference type="InterPro" id="IPR018338">
    <property type="entry name" value="Carbonic_anhydrase_a-class_CS"/>
</dbReference>
<dbReference type="Pfam" id="PF00194">
    <property type="entry name" value="Carb_anhydrase"/>
    <property type="match status" value="1"/>
</dbReference>
<evidence type="ECO:0000256" key="7">
    <source>
        <dbReference type="ARBA" id="ARBA00023239"/>
    </source>
</evidence>
<proteinExistence type="evidence at transcript level"/>
<evidence type="ECO:0000256" key="8">
    <source>
        <dbReference type="ARBA" id="ARBA00048348"/>
    </source>
</evidence>
<evidence type="ECO:0000256" key="1">
    <source>
        <dbReference type="ARBA" id="ARBA00002904"/>
    </source>
</evidence>
<comment type="catalytic activity">
    <reaction evidence="8 9">
        <text>hydrogencarbonate + H(+) = CO2 + H2O</text>
        <dbReference type="Rhea" id="RHEA:10748"/>
        <dbReference type="ChEBI" id="CHEBI:15377"/>
        <dbReference type="ChEBI" id="CHEBI:15378"/>
        <dbReference type="ChEBI" id="CHEBI:16526"/>
        <dbReference type="ChEBI" id="CHEBI:17544"/>
        <dbReference type="EC" id="4.2.1.1"/>
    </reaction>
</comment>
<evidence type="ECO:0000256" key="3">
    <source>
        <dbReference type="ARBA" id="ARBA00012925"/>
    </source>
</evidence>
<keyword evidence="7 9" id="KW-0456">Lyase</keyword>
<keyword evidence="6" id="KW-0325">Glycoprotein</keyword>
<dbReference type="SMART" id="SM01057">
    <property type="entry name" value="Carb_anhydrase"/>
    <property type="match status" value="1"/>
</dbReference>
<dbReference type="InterPro" id="IPR036398">
    <property type="entry name" value="CA_dom_sf"/>
</dbReference>
<keyword evidence="4 9" id="KW-0479">Metal-binding</keyword>
<dbReference type="GO" id="GO:0005886">
    <property type="term" value="C:plasma membrane"/>
    <property type="evidence" value="ECO:0007669"/>
    <property type="project" value="TreeGrafter"/>
</dbReference>
<dbReference type="Gene3D" id="3.10.200.10">
    <property type="entry name" value="Alpha carbonic anhydrase"/>
    <property type="match status" value="1"/>
</dbReference>
<feature type="chain" id="PRO_5041481443" description="Carbonic anhydrase" evidence="9">
    <location>
        <begin position="24"/>
        <end position="312"/>
    </location>
</feature>
<dbReference type="PANTHER" id="PTHR18952:SF265">
    <property type="entry name" value="CARBONIC ANHYDRASE"/>
    <property type="match status" value="1"/>
</dbReference>
<comment type="function">
    <text evidence="1 9">Reversible hydration of carbon dioxide.</text>
</comment>
<dbReference type="InterPro" id="IPR023561">
    <property type="entry name" value="Carbonic_anhydrase_a-class"/>
</dbReference>
<dbReference type="PANTHER" id="PTHR18952">
    <property type="entry name" value="CARBONIC ANHYDRASE"/>
    <property type="match status" value="1"/>
</dbReference>
<evidence type="ECO:0000256" key="2">
    <source>
        <dbReference type="ARBA" id="ARBA00010718"/>
    </source>
</evidence>
<accession>A0AA49KFM9</accession>
<keyword evidence="9" id="KW-0732">Signal</keyword>
<evidence type="ECO:0000256" key="9">
    <source>
        <dbReference type="RuleBase" id="RU367011"/>
    </source>
</evidence>
<dbReference type="InterPro" id="IPR001148">
    <property type="entry name" value="CA_dom"/>
</dbReference>
<gene>
    <name evidence="11" type="primary">alphaCA</name>
</gene>
<feature type="domain" description="Alpha-carbonic anhydrase" evidence="10">
    <location>
        <begin position="25"/>
        <end position="284"/>
    </location>
</feature>
<dbReference type="PROSITE" id="PS00162">
    <property type="entry name" value="ALPHA_CA_1"/>
    <property type="match status" value="1"/>
</dbReference>
<comment type="cofactor">
    <cofactor evidence="9">
        <name>Zn(2+)</name>
        <dbReference type="ChEBI" id="CHEBI:29105"/>
    </cofactor>
</comment>
<dbReference type="EC" id="4.2.1.1" evidence="3 9"/>
<evidence type="ECO:0000313" key="11">
    <source>
        <dbReference type="EMBL" id="WLG17491.1"/>
    </source>
</evidence>
<feature type="signal peptide" evidence="9">
    <location>
        <begin position="1"/>
        <end position="23"/>
    </location>
</feature>